<evidence type="ECO:0000256" key="1">
    <source>
        <dbReference type="SAM" id="MobiDB-lite"/>
    </source>
</evidence>
<evidence type="ECO:0000313" key="3">
    <source>
        <dbReference type="EMBL" id="SHG56538.1"/>
    </source>
</evidence>
<keyword evidence="4" id="KW-1185">Reference proteome</keyword>
<dbReference type="NCBIfam" id="TIGR00254">
    <property type="entry name" value="GGDEF"/>
    <property type="match status" value="1"/>
</dbReference>
<dbReference type="InterPro" id="IPR000160">
    <property type="entry name" value="GGDEF_dom"/>
</dbReference>
<dbReference type="EMBL" id="FQVN01000010">
    <property type="protein sequence ID" value="SHG56538.1"/>
    <property type="molecule type" value="Genomic_DNA"/>
</dbReference>
<name>A0A1M5KUV2_STRHI</name>
<organism evidence="3 4">
    <name type="scientific">Streptoalloteichus hindustanus</name>
    <dbReference type="NCBI Taxonomy" id="2017"/>
    <lineage>
        <taxon>Bacteria</taxon>
        <taxon>Bacillati</taxon>
        <taxon>Actinomycetota</taxon>
        <taxon>Actinomycetes</taxon>
        <taxon>Pseudonocardiales</taxon>
        <taxon>Pseudonocardiaceae</taxon>
        <taxon>Streptoalloteichus</taxon>
    </lineage>
</organism>
<dbReference type="STRING" id="2017.SAMN05444320_11062"/>
<proteinExistence type="predicted"/>
<dbReference type="Proteomes" id="UP000184501">
    <property type="component" value="Unassembled WGS sequence"/>
</dbReference>
<accession>A0A1M5KUV2</accession>
<dbReference type="PANTHER" id="PTHR45138:SF9">
    <property type="entry name" value="DIGUANYLATE CYCLASE DGCM-RELATED"/>
    <property type="match status" value="1"/>
</dbReference>
<protein>
    <submittedName>
        <fullName evidence="3">Diguanylate cyclase (GGDEF) domain-containing protein</fullName>
    </submittedName>
</protein>
<feature type="region of interest" description="Disordered" evidence="1">
    <location>
        <begin position="1"/>
        <end position="24"/>
    </location>
</feature>
<dbReference type="Gene3D" id="3.30.70.270">
    <property type="match status" value="1"/>
</dbReference>
<dbReference type="PROSITE" id="PS50887">
    <property type="entry name" value="GGDEF"/>
    <property type="match status" value="1"/>
</dbReference>
<evidence type="ECO:0000313" key="4">
    <source>
        <dbReference type="Proteomes" id="UP000184501"/>
    </source>
</evidence>
<dbReference type="InterPro" id="IPR043128">
    <property type="entry name" value="Rev_trsase/Diguanyl_cyclase"/>
</dbReference>
<dbReference type="InterPro" id="IPR050469">
    <property type="entry name" value="Diguanylate_Cyclase"/>
</dbReference>
<dbReference type="PANTHER" id="PTHR45138">
    <property type="entry name" value="REGULATORY COMPONENTS OF SENSORY TRANSDUCTION SYSTEM"/>
    <property type="match status" value="1"/>
</dbReference>
<gene>
    <name evidence="3" type="ORF">SAMN05444320_11062</name>
</gene>
<dbReference type="FunFam" id="3.30.70.270:FF:000001">
    <property type="entry name" value="Diguanylate cyclase domain protein"/>
    <property type="match status" value="1"/>
</dbReference>
<dbReference type="Pfam" id="PF00990">
    <property type="entry name" value="GGDEF"/>
    <property type="match status" value="1"/>
</dbReference>
<dbReference type="GO" id="GO:0052621">
    <property type="term" value="F:diguanylate cyclase activity"/>
    <property type="evidence" value="ECO:0007669"/>
    <property type="project" value="TreeGrafter"/>
</dbReference>
<reference evidence="3 4" key="1">
    <citation type="submission" date="2016-11" db="EMBL/GenBank/DDBJ databases">
        <authorList>
            <person name="Jaros S."/>
            <person name="Januszkiewicz K."/>
            <person name="Wedrychowicz H."/>
        </authorList>
    </citation>
    <scope>NUCLEOTIDE SEQUENCE [LARGE SCALE GENOMIC DNA]</scope>
    <source>
        <strain evidence="3 4">DSM 44523</strain>
    </source>
</reference>
<dbReference type="SMART" id="SM00267">
    <property type="entry name" value="GGDEF"/>
    <property type="match status" value="1"/>
</dbReference>
<evidence type="ECO:0000259" key="2">
    <source>
        <dbReference type="PROSITE" id="PS50887"/>
    </source>
</evidence>
<dbReference type="InterPro" id="IPR029787">
    <property type="entry name" value="Nucleotide_cyclase"/>
</dbReference>
<feature type="domain" description="GGDEF" evidence="2">
    <location>
        <begin position="435"/>
        <end position="563"/>
    </location>
</feature>
<dbReference type="SUPFAM" id="SSF55073">
    <property type="entry name" value="Nucleotide cyclase"/>
    <property type="match status" value="1"/>
</dbReference>
<sequence>MVAGTGPAHRGCSPLQDAASDPGPTLGEVSDAWLLARARELIAHAQRAEADGQLAAADEARLLLAEAQLRDEPWTLGQVLRANAVVRLVTPALVDTADPVLDELLQHARRHDLVVLESDAFALRGSRALQVGNEDIALSSIATALAMLDNPVPEPLVTKRIWERMLATALVDIGLVLIQLGVHEIADEVLARAHQCVRNNGGPHEISVHLINRVKLLIGWGLRLERVGRDRAAQERFDTAAAIAVAVEGPWRESLFPRREDLPAWEQLPVLGAAFALARPGGEHVPLLRSLLDSSIYPKEEILVALALARCLELDGHPEEALRVLATSRKHLAEDTSEPALRLSLVREFARLSGPDGGEVTMSALEQYTYELETELWSLRQARIATLMTRLEHERLSRRAGAIAVAAFQDPLTGLPNRRALDEHLVVLLEEAREQPLSVALVDLDGFKEVNDRCSHAEGDHVLRLVASTLRNALRLDDVVTRYGGDEFVVLLPGAPLPAAEAALQRAVDTVAQLPLTFSRGVTLSVGVVAANPADSGTEVLARADAAMYQAKRRGGNQIATGG</sequence>
<dbReference type="AlphaFoldDB" id="A0A1M5KUV2"/>
<dbReference type="CDD" id="cd01949">
    <property type="entry name" value="GGDEF"/>
    <property type="match status" value="1"/>
</dbReference>